<dbReference type="AlphaFoldDB" id="A0A2T0K4Y4"/>
<comment type="caution">
    <text evidence="1">The sequence shown here is derived from an EMBL/GenBank/DDBJ whole genome shotgun (WGS) entry which is preliminary data.</text>
</comment>
<organism evidence="1 2">
    <name type="scientific">Actinoplanes italicus</name>
    <dbReference type="NCBI Taxonomy" id="113567"/>
    <lineage>
        <taxon>Bacteria</taxon>
        <taxon>Bacillati</taxon>
        <taxon>Actinomycetota</taxon>
        <taxon>Actinomycetes</taxon>
        <taxon>Micromonosporales</taxon>
        <taxon>Micromonosporaceae</taxon>
        <taxon>Actinoplanes</taxon>
    </lineage>
</organism>
<gene>
    <name evidence="1" type="ORF">CLV67_115270</name>
</gene>
<sequence length="131" mass="14891">MLDRQFRVWGYGVAHSRLLMHARADTADPEYLNVLFEDVRAVKLRSSYQPLILASASNPVRNDILAFAAIPERHRHRFLSLTLSTEPEARFVLCARATVLAVDTTKDHTPLRPWPDGARVIHALRHEGRVS</sequence>
<dbReference type="Proteomes" id="UP000239415">
    <property type="component" value="Unassembled WGS sequence"/>
</dbReference>
<proteinExistence type="predicted"/>
<evidence type="ECO:0000313" key="1">
    <source>
        <dbReference type="EMBL" id="PRX17766.1"/>
    </source>
</evidence>
<keyword evidence="2" id="KW-1185">Reference proteome</keyword>
<dbReference type="EMBL" id="PVMZ01000015">
    <property type="protein sequence ID" value="PRX17766.1"/>
    <property type="molecule type" value="Genomic_DNA"/>
</dbReference>
<protein>
    <submittedName>
        <fullName evidence="1">Uncharacterized protein</fullName>
    </submittedName>
</protein>
<reference evidence="1 2" key="1">
    <citation type="submission" date="2018-03" db="EMBL/GenBank/DDBJ databases">
        <title>Genomic Encyclopedia of Archaeal and Bacterial Type Strains, Phase II (KMG-II): from individual species to whole genera.</title>
        <authorList>
            <person name="Goeker M."/>
        </authorList>
    </citation>
    <scope>NUCLEOTIDE SEQUENCE [LARGE SCALE GENOMIC DNA]</scope>
    <source>
        <strain evidence="1 2">DSM 43146</strain>
    </source>
</reference>
<evidence type="ECO:0000313" key="2">
    <source>
        <dbReference type="Proteomes" id="UP000239415"/>
    </source>
</evidence>
<name>A0A2T0K4Y4_9ACTN</name>
<accession>A0A2T0K4Y4</accession>